<proteinExistence type="predicted"/>
<dbReference type="AlphaFoldDB" id="A0A0F9BCL0"/>
<dbReference type="EMBL" id="LAZR01038481">
    <property type="protein sequence ID" value="KKL19455.1"/>
    <property type="molecule type" value="Genomic_DNA"/>
</dbReference>
<reference evidence="1" key="1">
    <citation type="journal article" date="2015" name="Nature">
        <title>Complex archaea that bridge the gap between prokaryotes and eukaryotes.</title>
        <authorList>
            <person name="Spang A."/>
            <person name="Saw J.H."/>
            <person name="Jorgensen S.L."/>
            <person name="Zaremba-Niedzwiedzka K."/>
            <person name="Martijn J."/>
            <person name="Lind A.E."/>
            <person name="van Eijk R."/>
            <person name="Schleper C."/>
            <person name="Guy L."/>
            <person name="Ettema T.J."/>
        </authorList>
    </citation>
    <scope>NUCLEOTIDE SEQUENCE</scope>
</reference>
<feature type="non-terminal residue" evidence="1">
    <location>
        <position position="1"/>
    </location>
</feature>
<comment type="caution">
    <text evidence="1">The sequence shown here is derived from an EMBL/GenBank/DDBJ whole genome shotgun (WGS) entry which is preliminary data.</text>
</comment>
<organism evidence="1">
    <name type="scientific">marine sediment metagenome</name>
    <dbReference type="NCBI Taxonomy" id="412755"/>
    <lineage>
        <taxon>unclassified sequences</taxon>
        <taxon>metagenomes</taxon>
        <taxon>ecological metagenomes</taxon>
    </lineage>
</organism>
<gene>
    <name evidence="1" type="ORF">LCGC14_2465250</name>
</gene>
<name>A0A0F9BCL0_9ZZZZ</name>
<sequence length="68" mass="7796">PTVYNEGTMMNRMNVMEKEKASFTIPPALVQVAEDMSHRTSIPFRDCLEIVIRSQKLEVTSHKIDSED</sequence>
<accession>A0A0F9BCL0</accession>
<evidence type="ECO:0000313" key="1">
    <source>
        <dbReference type="EMBL" id="KKL19455.1"/>
    </source>
</evidence>
<protein>
    <submittedName>
        <fullName evidence="1">Uncharacterized protein</fullName>
    </submittedName>
</protein>